<evidence type="ECO:0000313" key="2">
    <source>
        <dbReference type="Proteomes" id="UP001218218"/>
    </source>
</evidence>
<dbReference type="InterPro" id="IPR036396">
    <property type="entry name" value="Cyt_P450_sf"/>
</dbReference>
<dbReference type="GO" id="GO:0005506">
    <property type="term" value="F:iron ion binding"/>
    <property type="evidence" value="ECO:0007669"/>
    <property type="project" value="InterPro"/>
</dbReference>
<dbReference type="GO" id="GO:0016705">
    <property type="term" value="F:oxidoreductase activity, acting on paired donors, with incorporation or reduction of molecular oxygen"/>
    <property type="evidence" value="ECO:0007669"/>
    <property type="project" value="InterPro"/>
</dbReference>
<comment type="caution">
    <text evidence="1">The sequence shown here is derived from an EMBL/GenBank/DDBJ whole genome shotgun (WGS) entry which is preliminary data.</text>
</comment>
<dbReference type="AlphaFoldDB" id="A0AAD7A948"/>
<dbReference type="Proteomes" id="UP001218218">
    <property type="component" value="Unassembled WGS sequence"/>
</dbReference>
<name>A0AAD7A948_9AGAR</name>
<dbReference type="InterPro" id="IPR001128">
    <property type="entry name" value="Cyt_P450"/>
</dbReference>
<dbReference type="Pfam" id="PF00067">
    <property type="entry name" value="p450"/>
    <property type="match status" value="1"/>
</dbReference>
<dbReference type="Gene3D" id="1.10.630.10">
    <property type="entry name" value="Cytochrome P450"/>
    <property type="match status" value="1"/>
</dbReference>
<sequence length="70" mass="7933">MHDSLPIGEGQIVHIPILAVNTDKEIWGPDAEEFKPERWENVPKAANNVPEMWAKLLTFFAGVQSFWKAS</sequence>
<proteinExistence type="predicted"/>
<evidence type="ECO:0000313" key="1">
    <source>
        <dbReference type="EMBL" id="KAJ7352446.1"/>
    </source>
</evidence>
<accession>A0AAD7A948</accession>
<dbReference type="GO" id="GO:0004497">
    <property type="term" value="F:monooxygenase activity"/>
    <property type="evidence" value="ECO:0007669"/>
    <property type="project" value="InterPro"/>
</dbReference>
<organism evidence="1 2">
    <name type="scientific">Mycena albidolilacea</name>
    <dbReference type="NCBI Taxonomy" id="1033008"/>
    <lineage>
        <taxon>Eukaryota</taxon>
        <taxon>Fungi</taxon>
        <taxon>Dikarya</taxon>
        <taxon>Basidiomycota</taxon>
        <taxon>Agaricomycotina</taxon>
        <taxon>Agaricomycetes</taxon>
        <taxon>Agaricomycetidae</taxon>
        <taxon>Agaricales</taxon>
        <taxon>Marasmiineae</taxon>
        <taxon>Mycenaceae</taxon>
        <taxon>Mycena</taxon>
    </lineage>
</organism>
<gene>
    <name evidence="1" type="ORF">DFH08DRAFT_858953</name>
</gene>
<reference evidence="1" key="1">
    <citation type="submission" date="2023-03" db="EMBL/GenBank/DDBJ databases">
        <title>Massive genome expansion in bonnet fungi (Mycena s.s.) driven by repeated elements and novel gene families across ecological guilds.</title>
        <authorList>
            <consortium name="Lawrence Berkeley National Laboratory"/>
            <person name="Harder C.B."/>
            <person name="Miyauchi S."/>
            <person name="Viragh M."/>
            <person name="Kuo A."/>
            <person name="Thoen E."/>
            <person name="Andreopoulos B."/>
            <person name="Lu D."/>
            <person name="Skrede I."/>
            <person name="Drula E."/>
            <person name="Henrissat B."/>
            <person name="Morin E."/>
            <person name="Kohler A."/>
            <person name="Barry K."/>
            <person name="LaButti K."/>
            <person name="Morin E."/>
            <person name="Salamov A."/>
            <person name="Lipzen A."/>
            <person name="Mereny Z."/>
            <person name="Hegedus B."/>
            <person name="Baldrian P."/>
            <person name="Stursova M."/>
            <person name="Weitz H."/>
            <person name="Taylor A."/>
            <person name="Grigoriev I.V."/>
            <person name="Nagy L.G."/>
            <person name="Martin F."/>
            <person name="Kauserud H."/>
        </authorList>
    </citation>
    <scope>NUCLEOTIDE SEQUENCE</scope>
    <source>
        <strain evidence="1">CBHHK002</strain>
    </source>
</reference>
<dbReference type="EMBL" id="JARIHO010000012">
    <property type="protein sequence ID" value="KAJ7352446.1"/>
    <property type="molecule type" value="Genomic_DNA"/>
</dbReference>
<protein>
    <submittedName>
        <fullName evidence="1">Uncharacterized protein</fullName>
    </submittedName>
</protein>
<dbReference type="SUPFAM" id="SSF48264">
    <property type="entry name" value="Cytochrome P450"/>
    <property type="match status" value="1"/>
</dbReference>
<keyword evidence="2" id="KW-1185">Reference proteome</keyword>
<dbReference type="GO" id="GO:0020037">
    <property type="term" value="F:heme binding"/>
    <property type="evidence" value="ECO:0007669"/>
    <property type="project" value="InterPro"/>
</dbReference>